<dbReference type="GO" id="GO:0005737">
    <property type="term" value="C:cytoplasm"/>
    <property type="evidence" value="ECO:0007669"/>
    <property type="project" value="TreeGrafter"/>
</dbReference>
<gene>
    <name evidence="6" type="ORF">MUN33_01140</name>
</gene>
<dbReference type="InterPro" id="IPR015424">
    <property type="entry name" value="PyrdxlP-dep_Trfase"/>
</dbReference>
<dbReference type="PANTHER" id="PTHR43807:SF20">
    <property type="entry name" value="FI04487P"/>
    <property type="match status" value="1"/>
</dbReference>
<evidence type="ECO:0000313" key="7">
    <source>
        <dbReference type="Proteomes" id="UP001139207"/>
    </source>
</evidence>
<dbReference type="CDD" id="cd00609">
    <property type="entry name" value="AAT_like"/>
    <property type="match status" value="1"/>
</dbReference>
<dbReference type="InterPro" id="IPR015422">
    <property type="entry name" value="PyrdxlP-dep_Trfase_small"/>
</dbReference>
<dbReference type="EMBL" id="JALIEA010000007">
    <property type="protein sequence ID" value="MCJ7857325.1"/>
    <property type="molecule type" value="Genomic_DNA"/>
</dbReference>
<sequence length="409" mass="43491">MASEYHSPTHVPVRPVRPASRVAGVGPTVFATITAEAVRTGAANLGQGFPDEDGPAEMLRRAAAEITGGNNQYGPGRGLPELRVAVADDRRRRLGHDVDPQDVLVTVGATEGIAAAVLGLVDRGREVVVLEPTYDAYSAAIGLAEAVARPVRLLLDGGRWHLDRERFTAAVADGPAAVILNSPHNPTGTVLGRADLEFIADTVRGTEVVVISDEVYERLAFDRPHTAFATLPGMASRTVTLSSAAKSFNVTGWKTGWAIAPPPLLDAVTAAKQFLSYVGVTPLQPAVAWALDNADDWSDAWGRTLRDRRDRLADVLRATGQDVLHSDGTYFLVSDIAPLGLGLSAAEFCRALPEAVGVAAIPVSSFVTGEDAGTGTLVRWTFCKDDATLDLAAQRLRSADWTRLQQIVH</sequence>
<keyword evidence="7" id="KW-1185">Reference proteome</keyword>
<dbReference type="InterPro" id="IPR004839">
    <property type="entry name" value="Aminotransferase_I/II_large"/>
</dbReference>
<feature type="domain" description="Aminotransferase class I/classII large" evidence="5">
    <location>
        <begin position="44"/>
        <end position="396"/>
    </location>
</feature>
<proteinExistence type="predicted"/>
<dbReference type="SUPFAM" id="SSF53383">
    <property type="entry name" value="PLP-dependent transferases"/>
    <property type="match status" value="1"/>
</dbReference>
<dbReference type="AlphaFoldDB" id="A0A9X2B147"/>
<dbReference type="Proteomes" id="UP001139207">
    <property type="component" value="Unassembled WGS sequence"/>
</dbReference>
<dbReference type="Gene3D" id="3.90.1150.10">
    <property type="entry name" value="Aspartate Aminotransferase, domain 1"/>
    <property type="match status" value="1"/>
</dbReference>
<evidence type="ECO:0000256" key="1">
    <source>
        <dbReference type="ARBA" id="ARBA00001933"/>
    </source>
</evidence>
<dbReference type="PANTHER" id="PTHR43807">
    <property type="entry name" value="FI04487P"/>
    <property type="match status" value="1"/>
</dbReference>
<dbReference type="InterPro" id="IPR051326">
    <property type="entry name" value="Kynurenine-oxoglutarate_AT"/>
</dbReference>
<keyword evidence="2 6" id="KW-0032">Aminotransferase</keyword>
<dbReference type="RefSeq" id="WP_244803077.1">
    <property type="nucleotide sequence ID" value="NZ_JALIEA010000007.1"/>
</dbReference>
<keyword evidence="4" id="KW-0663">Pyridoxal phosphate</keyword>
<evidence type="ECO:0000256" key="2">
    <source>
        <dbReference type="ARBA" id="ARBA00022576"/>
    </source>
</evidence>
<evidence type="ECO:0000259" key="5">
    <source>
        <dbReference type="Pfam" id="PF00155"/>
    </source>
</evidence>
<accession>A0A9X2B147</accession>
<dbReference type="Pfam" id="PF00155">
    <property type="entry name" value="Aminotran_1_2"/>
    <property type="match status" value="1"/>
</dbReference>
<keyword evidence="3" id="KW-0808">Transferase</keyword>
<comment type="cofactor">
    <cofactor evidence="1">
        <name>pyridoxal 5'-phosphate</name>
        <dbReference type="ChEBI" id="CHEBI:597326"/>
    </cofactor>
</comment>
<comment type="caution">
    <text evidence="6">The sequence shown here is derived from an EMBL/GenBank/DDBJ whole genome shotgun (WGS) entry which is preliminary data.</text>
</comment>
<protein>
    <submittedName>
        <fullName evidence="6">Aminotransferase class I/II-fold pyridoxal phosphate-dependent enzyme</fullName>
    </submittedName>
</protein>
<dbReference type="GO" id="GO:0030170">
    <property type="term" value="F:pyridoxal phosphate binding"/>
    <property type="evidence" value="ECO:0007669"/>
    <property type="project" value="InterPro"/>
</dbReference>
<name>A0A9X2B147_9CORY</name>
<dbReference type="GO" id="GO:0016212">
    <property type="term" value="F:kynurenine-oxoglutarate transaminase activity"/>
    <property type="evidence" value="ECO:0007669"/>
    <property type="project" value="TreeGrafter"/>
</dbReference>
<organism evidence="6 7">
    <name type="scientific">Corynebacterium kalidii</name>
    <dbReference type="NCBI Taxonomy" id="2931982"/>
    <lineage>
        <taxon>Bacteria</taxon>
        <taxon>Bacillati</taxon>
        <taxon>Actinomycetota</taxon>
        <taxon>Actinomycetes</taxon>
        <taxon>Mycobacteriales</taxon>
        <taxon>Corynebacteriaceae</taxon>
        <taxon>Corynebacterium</taxon>
    </lineage>
</organism>
<dbReference type="Gene3D" id="3.40.640.10">
    <property type="entry name" value="Type I PLP-dependent aspartate aminotransferase-like (Major domain)"/>
    <property type="match status" value="1"/>
</dbReference>
<evidence type="ECO:0000256" key="4">
    <source>
        <dbReference type="ARBA" id="ARBA00022898"/>
    </source>
</evidence>
<reference evidence="6" key="1">
    <citation type="submission" date="2022-04" db="EMBL/GenBank/DDBJ databases">
        <title>Corynebacterium kalidii LD5P10.</title>
        <authorList>
            <person name="Sun J.Q."/>
        </authorList>
    </citation>
    <scope>NUCLEOTIDE SEQUENCE</scope>
    <source>
        <strain evidence="6">LD5P10</strain>
    </source>
</reference>
<evidence type="ECO:0000313" key="6">
    <source>
        <dbReference type="EMBL" id="MCJ7857325.1"/>
    </source>
</evidence>
<evidence type="ECO:0000256" key="3">
    <source>
        <dbReference type="ARBA" id="ARBA00022679"/>
    </source>
</evidence>
<dbReference type="InterPro" id="IPR015421">
    <property type="entry name" value="PyrdxlP-dep_Trfase_major"/>
</dbReference>